<name>A0A3A9W2Q7_9ACTN</name>
<dbReference type="PANTHER" id="PTHR48098">
    <property type="entry name" value="ENTEROCHELIN ESTERASE-RELATED"/>
    <property type="match status" value="1"/>
</dbReference>
<dbReference type="SUPFAM" id="SSF53474">
    <property type="entry name" value="alpha/beta-Hydrolases"/>
    <property type="match status" value="1"/>
</dbReference>
<dbReference type="Pfam" id="PF00756">
    <property type="entry name" value="Esterase"/>
    <property type="match status" value="1"/>
</dbReference>
<dbReference type="GO" id="GO:0016747">
    <property type="term" value="F:acyltransferase activity, transferring groups other than amino-acyl groups"/>
    <property type="evidence" value="ECO:0007669"/>
    <property type="project" value="TreeGrafter"/>
</dbReference>
<dbReference type="OrthoDB" id="4527292at2"/>
<sequence>MSPSLLGPLGGGLRARRAAVCSVLAALIAVAAQPAAAGSSAGGATVVTRERVDERVLDLTIASPALGTEVATRVLLPRGHADRPGRTWPVIYLLHGCCNATGGWLDWTGAADIAAVTADTEALIVMPEGGPVGYYSDWWNGGLGGPPAWETFHLVELPALLADEVGAGEERAVAGNSMGGTGALGYAARHPGFFRAAASYSGRLDTQADPAAVMNRLADFGLDPLALWGDPVAQEEIWTRHNPLALARHLPPGFPVYVSSGNGEPGPLDEPGAEHDALEAGFGEMAAAYVAEARARGVAVTANLYGPGTHAWPYWGREFACSLPLLARAIGAATSVPPKGNCSVSI</sequence>
<evidence type="ECO:0000313" key="3">
    <source>
        <dbReference type="EMBL" id="RKN15093.1"/>
    </source>
</evidence>
<dbReference type="EMBL" id="RBDY01000035">
    <property type="protein sequence ID" value="RKN15093.1"/>
    <property type="molecule type" value="Genomic_DNA"/>
</dbReference>
<dbReference type="RefSeq" id="WP_120700055.1">
    <property type="nucleotide sequence ID" value="NZ_RBDX01000017.1"/>
</dbReference>
<keyword evidence="4" id="KW-1185">Reference proteome</keyword>
<evidence type="ECO:0000256" key="1">
    <source>
        <dbReference type="SAM" id="SignalP"/>
    </source>
</evidence>
<dbReference type="InterPro" id="IPR050583">
    <property type="entry name" value="Mycobacterial_A85_antigen"/>
</dbReference>
<gene>
    <name evidence="3" type="ORF">D7318_28150</name>
    <name evidence="2" type="ORF">D7319_20280</name>
</gene>
<evidence type="ECO:0000313" key="5">
    <source>
        <dbReference type="Proteomes" id="UP000275024"/>
    </source>
</evidence>
<dbReference type="PANTHER" id="PTHR48098:SF1">
    <property type="entry name" value="DIACYLGLYCEROL ACYLTRANSFERASE_MYCOLYLTRANSFERASE AG85A"/>
    <property type="match status" value="1"/>
</dbReference>
<protein>
    <submittedName>
        <fullName evidence="2">Esterase family protein</fullName>
    </submittedName>
</protein>
<dbReference type="Gene3D" id="3.40.50.1820">
    <property type="entry name" value="alpha/beta hydrolase"/>
    <property type="match status" value="1"/>
</dbReference>
<evidence type="ECO:0000313" key="4">
    <source>
        <dbReference type="Proteomes" id="UP000268652"/>
    </source>
</evidence>
<dbReference type="Proteomes" id="UP000275024">
    <property type="component" value="Unassembled WGS sequence"/>
</dbReference>
<dbReference type="AlphaFoldDB" id="A0A3A9W2Q7"/>
<feature type="signal peptide" evidence="1">
    <location>
        <begin position="1"/>
        <end position="37"/>
    </location>
</feature>
<accession>A0A3A9W2Q7</accession>
<proteinExistence type="predicted"/>
<dbReference type="Proteomes" id="UP000268652">
    <property type="component" value="Unassembled WGS sequence"/>
</dbReference>
<dbReference type="InterPro" id="IPR000801">
    <property type="entry name" value="Esterase-like"/>
</dbReference>
<dbReference type="EMBL" id="RBDX01000017">
    <property type="protein sequence ID" value="RKN07032.1"/>
    <property type="molecule type" value="Genomic_DNA"/>
</dbReference>
<dbReference type="InterPro" id="IPR029058">
    <property type="entry name" value="AB_hydrolase_fold"/>
</dbReference>
<comment type="caution">
    <text evidence="2">The sequence shown here is derived from an EMBL/GenBank/DDBJ whole genome shotgun (WGS) entry which is preliminary data.</text>
</comment>
<evidence type="ECO:0000313" key="2">
    <source>
        <dbReference type="EMBL" id="RKN07032.1"/>
    </source>
</evidence>
<organism evidence="2 5">
    <name type="scientific">Streptomyces radicis</name>
    <dbReference type="NCBI Taxonomy" id="1750517"/>
    <lineage>
        <taxon>Bacteria</taxon>
        <taxon>Bacillati</taxon>
        <taxon>Actinomycetota</taxon>
        <taxon>Actinomycetes</taxon>
        <taxon>Kitasatosporales</taxon>
        <taxon>Streptomycetaceae</taxon>
        <taxon>Streptomyces</taxon>
    </lineage>
</organism>
<reference evidence="4 5" key="1">
    <citation type="submission" date="2018-09" db="EMBL/GenBank/DDBJ databases">
        <title>Streptomyces sp. nov. DS1-2, an endophytic actinomycete isolated from roots of Dendrobium scabrilingue.</title>
        <authorList>
            <person name="Kuncharoen N."/>
            <person name="Kudo T."/>
            <person name="Ohkuma M."/>
            <person name="Yuki M."/>
            <person name="Tanasupawat S."/>
        </authorList>
    </citation>
    <scope>NUCLEOTIDE SEQUENCE [LARGE SCALE GENOMIC DNA]</scope>
    <source>
        <strain evidence="2 5">AZ1-7</strain>
        <strain evidence="3 4">DS1-2</strain>
    </source>
</reference>
<keyword evidence="1" id="KW-0732">Signal</keyword>
<feature type="chain" id="PRO_5017213919" evidence="1">
    <location>
        <begin position="38"/>
        <end position="346"/>
    </location>
</feature>